<dbReference type="GO" id="GO:0016853">
    <property type="term" value="F:isomerase activity"/>
    <property type="evidence" value="ECO:0007669"/>
    <property type="project" value="UniProtKB-KW"/>
</dbReference>
<gene>
    <name evidence="2" type="ORF">FHS11_001479</name>
</gene>
<feature type="domain" description="Cupin type-2" evidence="1">
    <location>
        <begin position="136"/>
        <end position="185"/>
    </location>
</feature>
<evidence type="ECO:0000259" key="1">
    <source>
        <dbReference type="Pfam" id="PF07883"/>
    </source>
</evidence>
<protein>
    <submittedName>
        <fullName evidence="2">Mannose-6-phosphate isomerase-like protein (Cupin superfamily)</fullName>
    </submittedName>
</protein>
<dbReference type="OrthoDB" id="3395710at2"/>
<dbReference type="Proteomes" id="UP000539265">
    <property type="component" value="Unassembled WGS sequence"/>
</dbReference>
<dbReference type="Gene3D" id="2.60.120.10">
    <property type="entry name" value="Jelly Rolls"/>
    <property type="match status" value="1"/>
</dbReference>
<dbReference type="Pfam" id="PF07883">
    <property type="entry name" value="Cupin_2"/>
    <property type="match status" value="1"/>
</dbReference>
<dbReference type="AlphaFoldDB" id="A0A839SCL8"/>
<dbReference type="EMBL" id="JACHWX010000003">
    <property type="protein sequence ID" value="MBB3055062.1"/>
    <property type="molecule type" value="Genomic_DNA"/>
</dbReference>
<dbReference type="SUPFAM" id="SSF51182">
    <property type="entry name" value="RmlC-like cupins"/>
    <property type="match status" value="1"/>
</dbReference>
<dbReference type="InterPro" id="IPR013096">
    <property type="entry name" value="Cupin_2"/>
</dbReference>
<reference evidence="2" key="1">
    <citation type="submission" date="2020-08" db="EMBL/GenBank/DDBJ databases">
        <title>Genomic Encyclopedia of Type Strains, Phase III (KMG-III): the genomes of soil and plant-associated and newly described type strains.</title>
        <authorList>
            <person name="Whitman W."/>
        </authorList>
    </citation>
    <scope>NUCLEOTIDE SEQUENCE [LARGE SCALE GENOMIC DNA]</scope>
    <source>
        <strain evidence="2">CECT 8628</strain>
    </source>
</reference>
<proteinExistence type="predicted"/>
<evidence type="ECO:0000313" key="3">
    <source>
        <dbReference type="Proteomes" id="UP000539265"/>
    </source>
</evidence>
<name>A0A839SCL8_9SPHI</name>
<comment type="caution">
    <text evidence="2">The sequence shown here is derived from an EMBL/GenBank/DDBJ whole genome shotgun (WGS) entry which is preliminary data.</text>
</comment>
<sequence>MDTGKYIESGVLEEYCLGLLSEEEEAHLIQMTMLYPDIKAELTAIENAMEKLANLNAIEPNPSVKQKVLLALGFDDPGMLNMDDLPVIRHACDPEPWISLFSHLIPDEPVADFVSHLIRDDEDVQQMLVISKVNVPEEEHGDMLESFFILQGRCECTIGEDFYALGPGDFVEIPLHKKHDIKLVTSHVTAVLQYRFI</sequence>
<organism evidence="2 3">
    <name type="scientific">Mucilaginibacter gotjawali</name>
    <dbReference type="NCBI Taxonomy" id="1550579"/>
    <lineage>
        <taxon>Bacteria</taxon>
        <taxon>Pseudomonadati</taxon>
        <taxon>Bacteroidota</taxon>
        <taxon>Sphingobacteriia</taxon>
        <taxon>Sphingobacteriales</taxon>
        <taxon>Sphingobacteriaceae</taxon>
        <taxon>Mucilaginibacter</taxon>
    </lineage>
</organism>
<evidence type="ECO:0000313" key="2">
    <source>
        <dbReference type="EMBL" id="MBB3055062.1"/>
    </source>
</evidence>
<dbReference type="InterPro" id="IPR011051">
    <property type="entry name" value="RmlC_Cupin_sf"/>
</dbReference>
<keyword evidence="3" id="KW-1185">Reference proteome</keyword>
<dbReference type="InterPro" id="IPR014710">
    <property type="entry name" value="RmlC-like_jellyroll"/>
</dbReference>
<accession>A0A839SCL8</accession>
<dbReference type="RefSeq" id="WP_096355046.1">
    <property type="nucleotide sequence ID" value="NZ_AP017313.1"/>
</dbReference>